<dbReference type="FunFam" id="1.10.238.10:FF:000007">
    <property type="entry name" value="Putative myosin regulatory light chain sqh"/>
    <property type="match status" value="1"/>
</dbReference>
<evidence type="ECO:0000256" key="14">
    <source>
        <dbReference type="ARBA" id="ARBA00023175"/>
    </source>
</evidence>
<keyword evidence="9" id="KW-0378">Hydrolase</keyword>
<dbReference type="EMBL" id="JH815834">
    <property type="protein sequence ID" value="EKC19933.1"/>
    <property type="molecule type" value="Genomic_DNA"/>
</dbReference>
<dbReference type="CDD" id="cd16147">
    <property type="entry name" value="G6S"/>
    <property type="match status" value="1"/>
</dbReference>
<evidence type="ECO:0000256" key="3">
    <source>
        <dbReference type="ARBA" id="ARBA00004241"/>
    </source>
</evidence>
<evidence type="ECO:0000256" key="5">
    <source>
        <dbReference type="ARBA" id="ARBA00008779"/>
    </source>
</evidence>
<comment type="cofactor">
    <cofactor evidence="1">
        <name>Ca(2+)</name>
        <dbReference type="ChEBI" id="CHEBI:29108"/>
    </cofactor>
</comment>
<dbReference type="GO" id="GO:0016459">
    <property type="term" value="C:myosin complex"/>
    <property type="evidence" value="ECO:0007669"/>
    <property type="project" value="UniProtKB-KW"/>
</dbReference>
<evidence type="ECO:0000256" key="4">
    <source>
        <dbReference type="ARBA" id="ARBA00004348"/>
    </source>
</evidence>
<evidence type="ECO:0000256" key="8">
    <source>
        <dbReference type="ARBA" id="ARBA00022737"/>
    </source>
</evidence>
<evidence type="ECO:0000256" key="15">
    <source>
        <dbReference type="ARBA" id="ARBA00023179"/>
    </source>
</evidence>
<comment type="subcellular location">
    <subcellularLocation>
        <location evidence="3">Cell surface</location>
    </subcellularLocation>
    <subcellularLocation>
        <location evidence="2">Endoplasmic reticulum</location>
    </subcellularLocation>
    <subcellularLocation>
        <location evidence="4">Golgi apparatus</location>
        <location evidence="4">Golgi stack</location>
    </subcellularLocation>
</comment>
<dbReference type="PROSITE" id="PS00523">
    <property type="entry name" value="SULFATASE_1"/>
    <property type="match status" value="1"/>
</dbReference>
<dbReference type="SUPFAM" id="SSF47473">
    <property type="entry name" value="EF-hand"/>
    <property type="match status" value="1"/>
</dbReference>
<dbReference type="GO" id="GO:0005795">
    <property type="term" value="C:Golgi stack"/>
    <property type="evidence" value="ECO:0007669"/>
    <property type="project" value="UniProtKB-SubCell"/>
</dbReference>
<keyword evidence="12" id="KW-0333">Golgi apparatus</keyword>
<keyword evidence="7" id="KW-0732">Signal</keyword>
<name>K1PEC0_MAGGI</name>
<dbReference type="PROSITE" id="PS00018">
    <property type="entry name" value="EF_HAND_1"/>
    <property type="match status" value="1"/>
</dbReference>
<feature type="domain" description="EF-hand" evidence="18">
    <location>
        <begin position="822"/>
        <end position="857"/>
    </location>
</feature>
<evidence type="ECO:0000256" key="2">
    <source>
        <dbReference type="ARBA" id="ARBA00004240"/>
    </source>
</evidence>
<evidence type="ECO:0000256" key="10">
    <source>
        <dbReference type="ARBA" id="ARBA00022824"/>
    </source>
</evidence>
<evidence type="ECO:0000256" key="7">
    <source>
        <dbReference type="ARBA" id="ARBA00022729"/>
    </source>
</evidence>
<dbReference type="Pfam" id="PF13405">
    <property type="entry name" value="EF-hand_6"/>
    <property type="match status" value="1"/>
</dbReference>
<dbReference type="Pfam" id="PF00884">
    <property type="entry name" value="Sulfatase"/>
    <property type="match status" value="1"/>
</dbReference>
<organism evidence="19">
    <name type="scientific">Magallana gigas</name>
    <name type="common">Pacific oyster</name>
    <name type="synonym">Crassostrea gigas</name>
    <dbReference type="NCBI Taxonomy" id="29159"/>
    <lineage>
        <taxon>Eukaryota</taxon>
        <taxon>Metazoa</taxon>
        <taxon>Spiralia</taxon>
        <taxon>Lophotrochozoa</taxon>
        <taxon>Mollusca</taxon>
        <taxon>Bivalvia</taxon>
        <taxon>Autobranchia</taxon>
        <taxon>Pteriomorphia</taxon>
        <taxon>Ostreida</taxon>
        <taxon>Ostreoidea</taxon>
        <taxon>Ostreidae</taxon>
        <taxon>Magallana</taxon>
    </lineage>
</organism>
<dbReference type="GO" id="GO:0009986">
    <property type="term" value="C:cell surface"/>
    <property type="evidence" value="ECO:0007669"/>
    <property type="project" value="UniProtKB-SubCell"/>
</dbReference>
<evidence type="ECO:0000256" key="12">
    <source>
        <dbReference type="ARBA" id="ARBA00023034"/>
    </source>
</evidence>
<evidence type="ECO:0000256" key="13">
    <source>
        <dbReference type="ARBA" id="ARBA00023123"/>
    </source>
</evidence>
<dbReference type="Pfam" id="PF12548">
    <property type="entry name" value="DUF3740"/>
    <property type="match status" value="1"/>
</dbReference>
<keyword evidence="13" id="KW-0518">Myosin</keyword>
<dbReference type="CDD" id="cd00051">
    <property type="entry name" value="EFh"/>
    <property type="match status" value="1"/>
</dbReference>
<evidence type="ECO:0000313" key="19">
    <source>
        <dbReference type="EMBL" id="EKC19933.1"/>
    </source>
</evidence>
<dbReference type="SUPFAM" id="SSF53649">
    <property type="entry name" value="Alkaline phosphatase-like"/>
    <property type="match status" value="1"/>
</dbReference>
<dbReference type="AlphaFoldDB" id="K1PEC0"/>
<keyword evidence="6" id="KW-0479">Metal-binding</keyword>
<keyword evidence="15" id="KW-0514">Muscle protein</keyword>
<dbReference type="GO" id="GO:0005509">
    <property type="term" value="F:calcium ion binding"/>
    <property type="evidence" value="ECO:0007669"/>
    <property type="project" value="InterPro"/>
</dbReference>
<dbReference type="GO" id="GO:0005539">
    <property type="term" value="F:glycosaminoglycan binding"/>
    <property type="evidence" value="ECO:0007669"/>
    <property type="project" value="TreeGrafter"/>
</dbReference>
<dbReference type="GO" id="GO:0005783">
    <property type="term" value="C:endoplasmic reticulum"/>
    <property type="evidence" value="ECO:0007669"/>
    <property type="project" value="UniProtKB-SubCell"/>
</dbReference>
<dbReference type="InParanoid" id="K1PEC0"/>
<dbReference type="PANTHER" id="PTHR43108:SF16">
    <property type="entry name" value="EXTRACELLULAR SULFATASE SULF-1 HOMOLOG"/>
    <property type="match status" value="1"/>
</dbReference>
<protein>
    <submittedName>
        <fullName evidence="19">Extracellular sulfatase Sulf-1</fullName>
    </submittedName>
</protein>
<sequence>MTDDQDELLGSMEVMPKTLRIMRDQGVHFNNSFVSTPMCCPSRSSFLTGMYTHNHHVYTNNDNCSSPYWQRTHEPRTFATYLNNAGYRTGYFGKYLNEYNGTYIPPGWREWVGLIKNTRFYNYTVNFNGNKMKHEDNYYADYFTDLIANDSVTFLKNSKQYFPKRPVLMVLSVPAPHGPEDSAPQYQHLFYNNTLHRTPTWNMAPNPDKQFLLKVTGKMEPIEQTFTDVLQQKRLQTLQSVDDLVEKVYEELWNLDELENTYIIYTSDHGYHLGQFGLVKGKALPYDFDVRVPLYVRGPGIKPRSKISNLVVNVDLAPTILDMAGVDIPEHMDGRSVMKLIKTKSYRDQDYGGFSDNYVTAKRPWRDTILLERGKITVKKRKALMRQQKRNFLETVNSLPTISDSYLKYATPKQKRIFKECAKPQNQPPCKKGQKYQCIQEYGRNMPRLMKCRKNKRMQRDGYFSKKRCPCGRKKNKINPDEKLSQTEFLMKHASKDFSPKFIRTKRSYLQLVGNTSSSSQNSISSLAVQPFDRRCRVLPNDTVSCDHVLYQDPVEWKNHKEKLDEMIEEYRKMLEDLRLYRKHLKASKPLDSYLSEIGNGIIGQGYLEYECEPCNSNSRRSERWALLFLYEFKQQYLLMRNAIHDVNYGILQQLHEQLNAMRACEGARECNKAGLLSRIEHIMFTNVIIKYHHTFLWNVLPNTCTKNVDLRIVLGLLPLLQAPKMSSTKSKKKHRARTQRYTSNVFAMFNQAQIQEFKEAFNMIDQNRDGYIDKEDLLEMMTSLGKDPSNEYLEKMITEAPGPINFTMFLTLFGEKLNGTDPEDVIQNAFACFDVNDSGLINDEFLKESLMTMGERWSEDMVEDLFHGAPIHNGLFDYKEFTRTLKHGSRDKEDDQVPSIPPEELAFKPNTST</sequence>
<evidence type="ECO:0000256" key="16">
    <source>
        <dbReference type="ARBA" id="ARBA00023180"/>
    </source>
</evidence>
<evidence type="ECO:0000259" key="18">
    <source>
        <dbReference type="PROSITE" id="PS50222"/>
    </source>
</evidence>
<keyword evidence="14" id="KW-0505">Motor protein</keyword>
<dbReference type="Gene3D" id="3.40.720.10">
    <property type="entry name" value="Alkaline Phosphatase, subunit A"/>
    <property type="match status" value="1"/>
</dbReference>
<dbReference type="InterPro" id="IPR024607">
    <property type="entry name" value="Sulfatase_CS"/>
</dbReference>
<dbReference type="InterPro" id="IPR000917">
    <property type="entry name" value="Sulfatase_N"/>
</dbReference>
<dbReference type="InterPro" id="IPR018247">
    <property type="entry name" value="EF_Hand_1_Ca_BS"/>
</dbReference>
<keyword evidence="16" id="KW-0325">Glycoprotein</keyword>
<comment type="similarity">
    <text evidence="5">Belongs to the sulfatase family.</text>
</comment>
<dbReference type="InterPro" id="IPR024609">
    <property type="entry name" value="Extracellular_sulfatase_C"/>
</dbReference>
<evidence type="ECO:0000256" key="1">
    <source>
        <dbReference type="ARBA" id="ARBA00001913"/>
    </source>
</evidence>
<dbReference type="Gene3D" id="1.10.238.10">
    <property type="entry name" value="EF-hand"/>
    <property type="match status" value="2"/>
</dbReference>
<dbReference type="SMART" id="SM00054">
    <property type="entry name" value="EFh"/>
    <property type="match status" value="2"/>
</dbReference>
<evidence type="ECO:0000256" key="9">
    <source>
        <dbReference type="ARBA" id="ARBA00022801"/>
    </source>
</evidence>
<keyword evidence="8" id="KW-0677">Repeat</keyword>
<evidence type="ECO:0000256" key="17">
    <source>
        <dbReference type="ARBA" id="ARBA00049593"/>
    </source>
</evidence>
<dbReference type="PROSITE" id="PS50222">
    <property type="entry name" value="EF_HAND_2"/>
    <property type="match status" value="2"/>
</dbReference>
<dbReference type="FunCoup" id="K1PEC0">
    <property type="interactions" value="115"/>
</dbReference>
<dbReference type="GO" id="GO:0008449">
    <property type="term" value="F:N-acetylglucosamine-6-sulfatase activity"/>
    <property type="evidence" value="ECO:0007669"/>
    <property type="project" value="TreeGrafter"/>
</dbReference>
<evidence type="ECO:0000256" key="11">
    <source>
        <dbReference type="ARBA" id="ARBA00022837"/>
    </source>
</evidence>
<dbReference type="PANTHER" id="PTHR43108">
    <property type="entry name" value="N-ACETYLGLUCOSAMINE-6-SULFATASE FAMILY MEMBER"/>
    <property type="match status" value="1"/>
</dbReference>
<proteinExistence type="inferred from homology"/>
<feature type="domain" description="EF-hand" evidence="18">
    <location>
        <begin position="753"/>
        <end position="788"/>
    </location>
</feature>
<dbReference type="InterPro" id="IPR002048">
    <property type="entry name" value="EF_hand_dom"/>
</dbReference>
<reference evidence="19" key="1">
    <citation type="journal article" date="2012" name="Nature">
        <title>The oyster genome reveals stress adaptation and complexity of shell formation.</title>
        <authorList>
            <person name="Zhang G."/>
            <person name="Fang X."/>
            <person name="Guo X."/>
            <person name="Li L."/>
            <person name="Luo R."/>
            <person name="Xu F."/>
            <person name="Yang P."/>
            <person name="Zhang L."/>
            <person name="Wang X."/>
            <person name="Qi H."/>
            <person name="Xiong Z."/>
            <person name="Que H."/>
            <person name="Xie Y."/>
            <person name="Holland P.W."/>
            <person name="Paps J."/>
            <person name="Zhu Y."/>
            <person name="Wu F."/>
            <person name="Chen Y."/>
            <person name="Wang J."/>
            <person name="Peng C."/>
            <person name="Meng J."/>
            <person name="Yang L."/>
            <person name="Liu J."/>
            <person name="Wen B."/>
            <person name="Zhang N."/>
            <person name="Huang Z."/>
            <person name="Zhu Q."/>
            <person name="Feng Y."/>
            <person name="Mount A."/>
            <person name="Hedgecock D."/>
            <person name="Xu Z."/>
            <person name="Liu Y."/>
            <person name="Domazet-Loso T."/>
            <person name="Du Y."/>
            <person name="Sun X."/>
            <person name="Zhang S."/>
            <person name="Liu B."/>
            <person name="Cheng P."/>
            <person name="Jiang X."/>
            <person name="Li J."/>
            <person name="Fan D."/>
            <person name="Wang W."/>
            <person name="Fu W."/>
            <person name="Wang T."/>
            <person name="Wang B."/>
            <person name="Zhang J."/>
            <person name="Peng Z."/>
            <person name="Li Y."/>
            <person name="Li N."/>
            <person name="Wang J."/>
            <person name="Chen M."/>
            <person name="He Y."/>
            <person name="Tan F."/>
            <person name="Song X."/>
            <person name="Zheng Q."/>
            <person name="Huang R."/>
            <person name="Yang H."/>
            <person name="Du X."/>
            <person name="Chen L."/>
            <person name="Yang M."/>
            <person name="Gaffney P.M."/>
            <person name="Wang S."/>
            <person name="Luo L."/>
            <person name="She Z."/>
            <person name="Ming Y."/>
            <person name="Huang W."/>
            <person name="Zhang S."/>
            <person name="Huang B."/>
            <person name="Zhang Y."/>
            <person name="Qu T."/>
            <person name="Ni P."/>
            <person name="Miao G."/>
            <person name="Wang J."/>
            <person name="Wang Q."/>
            <person name="Steinberg C.E."/>
            <person name="Wang H."/>
            <person name="Li N."/>
            <person name="Qian L."/>
            <person name="Zhang G."/>
            <person name="Li Y."/>
            <person name="Yang H."/>
            <person name="Liu X."/>
            <person name="Wang J."/>
            <person name="Yin Y."/>
            <person name="Wang J."/>
        </authorList>
    </citation>
    <scope>NUCLEOTIDE SEQUENCE [LARGE SCALE GENOMIC DNA]</scope>
    <source>
        <strain evidence="19">05x7-T-G4-1.051#20</strain>
    </source>
</reference>
<dbReference type="InterPro" id="IPR011992">
    <property type="entry name" value="EF-hand-dom_pair"/>
</dbReference>
<keyword evidence="10" id="KW-0256">Endoplasmic reticulum</keyword>
<dbReference type="HOGENOM" id="CLU_006332_2_2_1"/>
<evidence type="ECO:0000256" key="6">
    <source>
        <dbReference type="ARBA" id="ARBA00022723"/>
    </source>
</evidence>
<keyword evidence="11" id="KW-0106">Calcium</keyword>
<dbReference type="InterPro" id="IPR017850">
    <property type="entry name" value="Alkaline_phosphatase_core_sf"/>
</dbReference>
<accession>K1PEC0</accession>
<gene>
    <name evidence="19" type="ORF">CGI_10007237</name>
</gene>
<comment type="function">
    <text evidence="17">In molluscan muscle, calcium regulation is associated with myosin rather than with actin. Muscle myosin contains two types of light chains: the catalytic light chain, essential for ATPase activity, and the regulatory light chain, a calcium-binding protein responsible for Ca(2+) dependent binding and Ca(2+) dependent Mg-ATPase activity.</text>
</comment>